<dbReference type="EMBL" id="MH493900">
    <property type="protein sequence ID" value="QDX19160.1"/>
    <property type="molecule type" value="Genomic_DNA"/>
</dbReference>
<dbReference type="PANTHER" id="PTHR43135:SF3">
    <property type="entry name" value="ALPHA-D-RIBOSE 1-METHYLPHOSPHONATE 5-TRIPHOSPHATE DIPHOSPHATASE"/>
    <property type="match status" value="1"/>
</dbReference>
<dbReference type="Gene3D" id="3.20.20.140">
    <property type="entry name" value="Metal-dependent hydrolases"/>
    <property type="match status" value="1"/>
</dbReference>
<reference evidence="3" key="1">
    <citation type="journal article" date="2019" name="Angew. Chem. Int. Ed. Engl.">
        <title>Identification of the C-Glycoside Synthases during Biosynthesis of the Pyrazole-C-Nucleosides Formycin and Pyrazofurin.</title>
        <authorList>
            <person name="Ren D."/>
            <person name="Wang S.A."/>
            <person name="Ko Y."/>
            <person name="Geng Y."/>
            <person name="Ogasawara Y."/>
            <person name="Liu H.W."/>
        </authorList>
    </citation>
    <scope>NUCLEOTIDE SEQUENCE</scope>
</reference>
<reference evidence="2" key="2">
    <citation type="journal article" date="2019" name="Appl. Environ. Microbiol.">
        <title>Comparative investigation into formycin A and pyrazofurin A biosynthesis reveals branch pathways for the construction of C-nucleoside scaffolds.</title>
        <authorList>
            <person name="Zhang M."/>
            <person name="Zhang P."/>
            <person name="Xu G."/>
            <person name="Zhou W."/>
            <person name="Gao Y."/>
            <person name="Gong R."/>
            <person name="Cai Y.S."/>
            <person name="Cong H."/>
            <person name="Deng Z."/>
            <person name="Price N.P.J."/>
            <person name="Mao X."/>
            <person name="Chen W."/>
        </authorList>
    </citation>
    <scope>NUCLEOTIDE SEQUENCE</scope>
    <source>
        <strain evidence="2">NRRL 3601</strain>
    </source>
</reference>
<dbReference type="AlphaFoldDB" id="A0A516ELD8"/>
<protein>
    <submittedName>
        <fullName evidence="2">Amidohydrolase</fullName>
    </submittedName>
    <submittedName>
        <fullName evidence="3">PyfA</fullName>
    </submittedName>
    <submittedName>
        <fullName evidence="1">PyrU</fullName>
    </submittedName>
</protein>
<keyword evidence="2" id="KW-0378">Hydrolase</keyword>
<dbReference type="Gene3D" id="2.30.40.10">
    <property type="entry name" value="Urease, subunit C, domain 1"/>
    <property type="match status" value="1"/>
</dbReference>
<dbReference type="InterPro" id="IPR011059">
    <property type="entry name" value="Metal-dep_hydrolase_composite"/>
</dbReference>
<dbReference type="EMBL" id="MN305320">
    <property type="protein sequence ID" value="QER91011.1"/>
    <property type="molecule type" value="Genomic_DNA"/>
</dbReference>
<dbReference type="SUPFAM" id="SSF51556">
    <property type="entry name" value="Metallo-dependent hydrolases"/>
    <property type="match status" value="1"/>
</dbReference>
<dbReference type="InterPro" id="IPR051781">
    <property type="entry name" value="Metallo-dep_Hydrolase"/>
</dbReference>
<gene>
    <name evidence="1" type="primary">pyrU</name>
    <name evidence="2" type="synonym">prfQ</name>
</gene>
<evidence type="ECO:0000313" key="3">
    <source>
        <dbReference type="EMBL" id="QER91011.1"/>
    </source>
</evidence>
<proteinExistence type="predicted"/>
<dbReference type="CDD" id="cd01292">
    <property type="entry name" value="metallo-dependent_hydrolases"/>
    <property type="match status" value="1"/>
</dbReference>
<dbReference type="SUPFAM" id="SSF51338">
    <property type="entry name" value="Composite domain of metallo-dependent hydrolases"/>
    <property type="match status" value="1"/>
</dbReference>
<dbReference type="PANTHER" id="PTHR43135">
    <property type="entry name" value="ALPHA-D-RIBOSE 1-METHYLPHOSPHONATE 5-TRIPHOSPHATE DIPHOSPHATASE"/>
    <property type="match status" value="1"/>
</dbReference>
<dbReference type="EMBL" id="MN170532">
    <property type="protein sequence ID" value="QDO67130.1"/>
    <property type="molecule type" value="Genomic_DNA"/>
</dbReference>
<reference evidence="1" key="3">
    <citation type="journal article" date="2019" name="J. ISSAAS">
        <title>The biosynthetic gene cluster of the C-nucleoside antibiotic pyrazomycin with a rare pyrazole moiety.</title>
        <authorList>
            <person name="Zhao G."/>
            <person name="Yao S."/>
            <person name="Rothchild K.W."/>
            <person name="Liu T."/>
            <person name="Liu Y."/>
            <person name="Lian J."/>
            <person name="He H.-Y."/>
            <person name="Ryan K.S."/>
            <person name="Du Y.-L."/>
        </authorList>
    </citation>
    <scope>NUCLEOTIDE SEQUENCE</scope>
</reference>
<dbReference type="GO" id="GO:0016810">
    <property type="term" value="F:hydrolase activity, acting on carbon-nitrogen (but not peptide) bonds"/>
    <property type="evidence" value="ECO:0007669"/>
    <property type="project" value="InterPro"/>
</dbReference>
<accession>A0A516ELD8</accession>
<sequence>MATLVLTGAATVFSGDLAVPLLDADTVVCRDGMIHATGKASSLTHEIDGADEVIDLRGGTIAPGLIDSHGHVTFGDYSPRQRAVDYLAGYVQGGITTTVSAGEVHVPGRPRDRAGVKALAVAAQRCFSEYRPGGMRVRAGAVLIEPTLSEEDFRELAATGVRLAKYGFGAFTDPVDGVEHVRWAREAGLTVMCHAGGASAAGGASLGGEALLALRPDVCGHANGGPTALPFAEVEALFAETDMALQVVQAGNLKAALRIVEHAASRDELHRVVVGSDTPSGFGVMPLAVLKTVLELTALGGLEPEVAWSLATGTVADVWHLPEGRVRRGAPADLLGLAAPAGSQADTVAEAMRVGDIPAITVVVTAGTVRAMPGRMTPRPAVAAELR</sequence>
<evidence type="ECO:0000313" key="1">
    <source>
        <dbReference type="EMBL" id="QDO67130.1"/>
    </source>
</evidence>
<name>A0A516ELD8_9ACTN</name>
<evidence type="ECO:0000313" key="2">
    <source>
        <dbReference type="EMBL" id="QDX19160.1"/>
    </source>
</evidence>
<organism evidence="1">
    <name type="scientific">Streptomyces candidus</name>
    <dbReference type="NCBI Taxonomy" id="67283"/>
    <lineage>
        <taxon>Bacteria</taxon>
        <taxon>Bacillati</taxon>
        <taxon>Actinomycetota</taxon>
        <taxon>Actinomycetes</taxon>
        <taxon>Kitasatosporales</taxon>
        <taxon>Streptomycetaceae</taxon>
        <taxon>Streptomyces</taxon>
    </lineage>
</organism>
<dbReference type="InterPro" id="IPR032466">
    <property type="entry name" value="Metal_Hydrolase"/>
</dbReference>